<comment type="caution">
    <text evidence="2">The sequence shown here is derived from an EMBL/GenBank/DDBJ whole genome shotgun (WGS) entry which is preliminary data.</text>
</comment>
<feature type="transmembrane region" description="Helical" evidence="1">
    <location>
        <begin position="56"/>
        <end position="78"/>
    </location>
</feature>
<organism evidence="2 3">
    <name type="scientific">Actinocatenispora rupis</name>
    <dbReference type="NCBI Taxonomy" id="519421"/>
    <lineage>
        <taxon>Bacteria</taxon>
        <taxon>Bacillati</taxon>
        <taxon>Actinomycetota</taxon>
        <taxon>Actinomycetes</taxon>
        <taxon>Micromonosporales</taxon>
        <taxon>Micromonosporaceae</taxon>
        <taxon>Actinocatenispora</taxon>
    </lineage>
</organism>
<gene>
    <name evidence="2" type="ORF">Aru02nite_66490</name>
</gene>
<evidence type="ECO:0000313" key="2">
    <source>
        <dbReference type="EMBL" id="GID15760.1"/>
    </source>
</evidence>
<dbReference type="InterPro" id="IPR047789">
    <property type="entry name" value="CU044_5270-like"/>
</dbReference>
<dbReference type="RefSeq" id="WP_203664187.1">
    <property type="nucleotide sequence ID" value="NZ_BAAAZM010000025.1"/>
</dbReference>
<proteinExistence type="predicted"/>
<reference evidence="2" key="1">
    <citation type="submission" date="2021-01" db="EMBL/GenBank/DDBJ databases">
        <title>Whole genome shotgun sequence of Actinocatenispora rupis NBRC 107355.</title>
        <authorList>
            <person name="Komaki H."/>
            <person name="Tamura T."/>
        </authorList>
    </citation>
    <scope>NUCLEOTIDE SEQUENCE</scope>
    <source>
        <strain evidence="2">NBRC 107355</strain>
    </source>
</reference>
<protein>
    <recommendedName>
        <fullName evidence="4">CU044_5270 family protein</fullName>
    </recommendedName>
</protein>
<name>A0A8J3JC94_9ACTN</name>
<dbReference type="EMBL" id="BOMB01000047">
    <property type="protein sequence ID" value="GID15760.1"/>
    <property type="molecule type" value="Genomic_DNA"/>
</dbReference>
<evidence type="ECO:0008006" key="4">
    <source>
        <dbReference type="Google" id="ProtNLM"/>
    </source>
</evidence>
<dbReference type="AlphaFoldDB" id="A0A8J3JC94"/>
<keyword evidence="1" id="KW-0472">Membrane</keyword>
<keyword evidence="3" id="KW-1185">Reference proteome</keyword>
<keyword evidence="1" id="KW-1133">Transmembrane helix</keyword>
<keyword evidence="1" id="KW-0812">Transmembrane</keyword>
<sequence>MNATPQDRPTPEEYAELRRLLPAPGEPDLGADRQRQLRGYLMSEIRTVKPARSRRALLWTLAPAAAVVAAVVVVGVSAGTPPTGTHRATPAHSGTAAPGLTGRETAPQLLGKIALAADEQPAPAARPDQFVYVQSTVAFANVNGATGKTTVDKPHTRRVWMSVGGRRHGLLREKGESTDLGTLPHPDLHAPTYAYLKTLPTDPDALLAVIYAAYDAHPSGSGRDAEAFVTIGDLLGESLLPPKLAAALYGAAAKIPGVTVVGSATDAAGRTGVAVAREDREAGTRTEWVFDRHSLGYLGERQVQVTRTGNVPAGTVVGSTAVTRRAVVDRAGQLPK</sequence>
<dbReference type="Proteomes" id="UP000612808">
    <property type="component" value="Unassembled WGS sequence"/>
</dbReference>
<dbReference type="NCBIfam" id="NF038083">
    <property type="entry name" value="CU044_5270_fam"/>
    <property type="match status" value="1"/>
</dbReference>
<evidence type="ECO:0000256" key="1">
    <source>
        <dbReference type="SAM" id="Phobius"/>
    </source>
</evidence>
<evidence type="ECO:0000313" key="3">
    <source>
        <dbReference type="Proteomes" id="UP000612808"/>
    </source>
</evidence>
<accession>A0A8J3JC94</accession>